<evidence type="ECO:0000259" key="5">
    <source>
        <dbReference type="Pfam" id="PF00636"/>
    </source>
</evidence>
<reference evidence="6 7" key="1">
    <citation type="submission" date="2019-03" db="EMBL/GenBank/DDBJ databases">
        <title>Genomic Encyclopedia of Type Strains, Phase IV (KMG-IV): sequencing the most valuable type-strain genomes for metagenomic binning, comparative biology and taxonomic classification.</title>
        <authorList>
            <person name="Goeker M."/>
        </authorList>
    </citation>
    <scope>NUCLEOTIDE SEQUENCE [LARGE SCALE GENOMIC DNA]</scope>
    <source>
        <strain evidence="6 7">DSM 17974</strain>
    </source>
</reference>
<keyword evidence="2 4" id="KW-0255">Endonuclease</keyword>
<dbReference type="GO" id="GO:0006364">
    <property type="term" value="P:rRNA processing"/>
    <property type="evidence" value="ECO:0007669"/>
    <property type="project" value="UniProtKB-UniRule"/>
</dbReference>
<keyword evidence="4" id="KW-0694">RNA-binding</keyword>
<feature type="domain" description="RNase III" evidence="5">
    <location>
        <begin position="15"/>
        <end position="111"/>
    </location>
</feature>
<dbReference type="GO" id="GO:0005737">
    <property type="term" value="C:cytoplasm"/>
    <property type="evidence" value="ECO:0007669"/>
    <property type="project" value="UniProtKB-SubCell"/>
</dbReference>
<comment type="similarity">
    <text evidence="4">Belongs to the MrnC RNase family.</text>
</comment>
<dbReference type="SUPFAM" id="SSF69065">
    <property type="entry name" value="RNase III domain-like"/>
    <property type="match status" value="1"/>
</dbReference>
<dbReference type="Gene3D" id="1.10.1520.10">
    <property type="entry name" value="Ribonuclease III domain"/>
    <property type="match status" value="1"/>
</dbReference>
<organism evidence="6 7">
    <name type="scientific">Alicyclobacillus sacchari</name>
    <dbReference type="NCBI Taxonomy" id="392010"/>
    <lineage>
        <taxon>Bacteria</taxon>
        <taxon>Bacillati</taxon>
        <taxon>Bacillota</taxon>
        <taxon>Bacilli</taxon>
        <taxon>Bacillales</taxon>
        <taxon>Alicyclobacillaceae</taxon>
        <taxon>Alicyclobacillus</taxon>
    </lineage>
</organism>
<comment type="subunit">
    <text evidence="4">Homodimer.</text>
</comment>
<protein>
    <recommendedName>
        <fullName evidence="4">Mini-ribonuclease 3</fullName>
        <shortName evidence="4">Mini-3</shortName>
        <shortName evidence="4">Mini-RNase 3</shortName>
        <ecNumber evidence="4">3.1.26.-</ecNumber>
    </recommendedName>
    <alternativeName>
        <fullName evidence="4">Mini-RNase III</fullName>
        <shortName evidence="4">Mini-III</shortName>
    </alternativeName>
</protein>
<keyword evidence="4" id="KW-0698">rRNA processing</keyword>
<dbReference type="InterPro" id="IPR000999">
    <property type="entry name" value="RNase_III_dom"/>
</dbReference>
<accession>A0A4R8LHT3</accession>
<proteinExistence type="inferred from homology"/>
<comment type="function">
    <text evidence="4">Involved in correct processing of both the 5' and 3' ends of 23S rRNA precursor. Processes 30S rRNA precursor transcript even in absence of ribonuclease 3 (Rnc); Rnc processes 30S rRNA into smaller rRNA precursors.</text>
</comment>
<comment type="subcellular location">
    <subcellularLocation>
        <location evidence="4">Cytoplasm</location>
    </subcellularLocation>
</comment>
<name>A0A4R8LHT3_9BACL</name>
<evidence type="ECO:0000313" key="6">
    <source>
        <dbReference type="EMBL" id="TDY42781.1"/>
    </source>
</evidence>
<dbReference type="PIRSF" id="PIRSF005520">
    <property type="entry name" value="UCP005520"/>
    <property type="match status" value="1"/>
</dbReference>
<dbReference type="GO" id="GO:0004525">
    <property type="term" value="F:ribonuclease III activity"/>
    <property type="evidence" value="ECO:0007669"/>
    <property type="project" value="InterPro"/>
</dbReference>
<keyword evidence="1 4" id="KW-0540">Nuclease</keyword>
<feature type="active site" evidence="4">
    <location>
        <position position="20"/>
    </location>
</feature>
<keyword evidence="4" id="KW-0699">rRNA-binding</keyword>
<dbReference type="InterPro" id="IPR008226">
    <property type="entry name" value="Mini3_fam"/>
</dbReference>
<evidence type="ECO:0000313" key="7">
    <source>
        <dbReference type="Proteomes" id="UP000294581"/>
    </source>
</evidence>
<dbReference type="AlphaFoldDB" id="A0A4R8LHT3"/>
<sequence length="136" mass="15293">MKQLWRAEDISPLGLAFIGDAIWEIYARNHCLNAGVRKPRDLHVRCTRYVAAAAQAEALKMLESVLNEAELEIVRRGRNQKSAHVRRNVDVIVYRYSTGFEALIGYLHATGQVARLQELAALALAHLDEIERRGSG</sequence>
<dbReference type="OrthoDB" id="46571at2"/>
<comment type="cofactor">
    <cofactor evidence="4">
        <name>Mg(2+)</name>
        <dbReference type="ChEBI" id="CHEBI:18420"/>
    </cofactor>
</comment>
<comment type="caution">
    <text evidence="6">The sequence shown here is derived from an EMBL/GenBank/DDBJ whole genome shotgun (WGS) entry which is preliminary data.</text>
</comment>
<dbReference type="RefSeq" id="WP_134160573.1">
    <property type="nucleotide sequence ID" value="NZ_BSUS01000001.1"/>
</dbReference>
<evidence type="ECO:0000256" key="3">
    <source>
        <dbReference type="ARBA" id="ARBA00022801"/>
    </source>
</evidence>
<keyword evidence="3 4" id="KW-0378">Hydrolase</keyword>
<dbReference type="GO" id="GO:0019843">
    <property type="term" value="F:rRNA binding"/>
    <property type="evidence" value="ECO:0007669"/>
    <property type="project" value="UniProtKB-UniRule"/>
</dbReference>
<dbReference type="PANTHER" id="PTHR34276:SF1">
    <property type="entry name" value="MINI-RIBONUCLEASE 3"/>
    <property type="match status" value="1"/>
</dbReference>
<dbReference type="Proteomes" id="UP000294581">
    <property type="component" value="Unassembled WGS sequence"/>
</dbReference>
<keyword evidence="4" id="KW-0690">Ribosome biogenesis</keyword>
<dbReference type="PANTHER" id="PTHR34276">
    <property type="entry name" value="MINI-RIBONUCLEASE 3"/>
    <property type="match status" value="1"/>
</dbReference>
<keyword evidence="4" id="KW-0460">Magnesium</keyword>
<dbReference type="InterPro" id="IPR036389">
    <property type="entry name" value="RNase_III_sf"/>
</dbReference>
<keyword evidence="7" id="KW-1185">Reference proteome</keyword>
<dbReference type="Pfam" id="PF00636">
    <property type="entry name" value="Ribonuclease_3"/>
    <property type="match status" value="1"/>
</dbReference>
<dbReference type="EMBL" id="SORF01000013">
    <property type="protein sequence ID" value="TDY42781.1"/>
    <property type="molecule type" value="Genomic_DNA"/>
</dbReference>
<evidence type="ECO:0000256" key="2">
    <source>
        <dbReference type="ARBA" id="ARBA00022759"/>
    </source>
</evidence>
<dbReference type="EC" id="3.1.26.-" evidence="4"/>
<keyword evidence="4" id="KW-0963">Cytoplasm</keyword>
<evidence type="ECO:0000256" key="4">
    <source>
        <dbReference type="HAMAP-Rule" id="MF_01468"/>
    </source>
</evidence>
<gene>
    <name evidence="4" type="primary">mrnC</name>
    <name evidence="6" type="ORF">C7445_11314</name>
</gene>
<evidence type="ECO:0000256" key="1">
    <source>
        <dbReference type="ARBA" id="ARBA00022722"/>
    </source>
</evidence>
<dbReference type="HAMAP" id="MF_01468">
    <property type="entry name" value="RNase_Mini_III"/>
    <property type="match status" value="1"/>
</dbReference>